<dbReference type="NCBIfam" id="NF005559">
    <property type="entry name" value="PRK07231.1"/>
    <property type="match status" value="1"/>
</dbReference>
<evidence type="ECO:0000256" key="1">
    <source>
        <dbReference type="ARBA" id="ARBA00006484"/>
    </source>
</evidence>
<comment type="similarity">
    <text evidence="1">Belongs to the short-chain dehydrogenases/reductases (SDR) family.</text>
</comment>
<name>A0A520LKJ8_9GAMM</name>
<dbReference type="PRINTS" id="PR00081">
    <property type="entry name" value="GDHRDH"/>
</dbReference>
<dbReference type="PANTHER" id="PTHR42879:SF2">
    <property type="entry name" value="3-OXOACYL-[ACYL-CARRIER-PROTEIN] REDUCTASE FABG"/>
    <property type="match status" value="1"/>
</dbReference>
<dbReference type="InterPro" id="IPR002347">
    <property type="entry name" value="SDR_fam"/>
</dbReference>
<dbReference type="AlphaFoldDB" id="A0A520LKJ8"/>
<protein>
    <submittedName>
        <fullName evidence="2">SDR family oxidoreductase</fullName>
    </submittedName>
</protein>
<comment type="caution">
    <text evidence="2">The sequence shown here is derived from an EMBL/GenBank/DDBJ whole genome shotgun (WGS) entry which is preliminary data.</text>
</comment>
<dbReference type="Gene3D" id="3.40.50.720">
    <property type="entry name" value="NAD(P)-binding Rossmann-like Domain"/>
    <property type="match status" value="1"/>
</dbReference>
<dbReference type="Proteomes" id="UP000318148">
    <property type="component" value="Unassembled WGS sequence"/>
</dbReference>
<reference evidence="2 3" key="1">
    <citation type="submission" date="2019-02" db="EMBL/GenBank/DDBJ databases">
        <title>Prokaryotic population dynamics and viral predation in marine succession experiment using metagenomics: the confinement effect.</title>
        <authorList>
            <person name="Haro-Moreno J.M."/>
            <person name="Rodriguez-Valera F."/>
            <person name="Lopez-Perez M."/>
        </authorList>
    </citation>
    <scope>NUCLEOTIDE SEQUENCE [LARGE SCALE GENOMIC DNA]</scope>
    <source>
        <strain evidence="2">MED-G169</strain>
    </source>
</reference>
<dbReference type="InterPro" id="IPR036291">
    <property type="entry name" value="NAD(P)-bd_dom_sf"/>
</dbReference>
<dbReference type="CDD" id="cd05233">
    <property type="entry name" value="SDR_c"/>
    <property type="match status" value="1"/>
</dbReference>
<dbReference type="PROSITE" id="PS00061">
    <property type="entry name" value="ADH_SHORT"/>
    <property type="match status" value="1"/>
</dbReference>
<dbReference type="PRINTS" id="PR00080">
    <property type="entry name" value="SDRFAMILY"/>
</dbReference>
<evidence type="ECO:0000313" key="2">
    <source>
        <dbReference type="EMBL" id="RZO05356.1"/>
    </source>
</evidence>
<dbReference type="GO" id="GO:0032787">
    <property type="term" value="P:monocarboxylic acid metabolic process"/>
    <property type="evidence" value="ECO:0007669"/>
    <property type="project" value="UniProtKB-ARBA"/>
</dbReference>
<evidence type="ECO:0000313" key="3">
    <source>
        <dbReference type="Proteomes" id="UP000318148"/>
    </source>
</evidence>
<dbReference type="Pfam" id="PF13561">
    <property type="entry name" value="adh_short_C2"/>
    <property type="match status" value="1"/>
</dbReference>
<dbReference type="SUPFAM" id="SSF51735">
    <property type="entry name" value="NAD(P)-binding Rossmann-fold domains"/>
    <property type="match status" value="1"/>
</dbReference>
<accession>A0A520LKJ8</accession>
<gene>
    <name evidence="2" type="ORF">EVB02_03430</name>
</gene>
<sequence>MVVTQSADLTRGDRLKGRSALITGASRGIGFAIAKSFAMQGADLVLSASSEAGLIKAKNELIEYGGEVSYLAADVSSAKQIDDLFSFALESHAELDILVNNAGMHIAKPFTEHEMDEFDHLMRVNVFSVFQLMQLAITHMQKLGRGKIINIASVAGLRESMNSSAYNTSKHAVVGLTKCVALENAKNGINVNAICPGIVETDLIQGVEDKMKAAGMPSEEFRERVISQIPIGRMLQPEEIANIAFFLASSDSDGMNGQTIVI</sequence>
<dbReference type="InterPro" id="IPR050259">
    <property type="entry name" value="SDR"/>
</dbReference>
<dbReference type="EMBL" id="SHBO01000043">
    <property type="protein sequence ID" value="RZO05356.1"/>
    <property type="molecule type" value="Genomic_DNA"/>
</dbReference>
<dbReference type="FunFam" id="3.40.50.720:FF:000084">
    <property type="entry name" value="Short-chain dehydrogenase reductase"/>
    <property type="match status" value="1"/>
</dbReference>
<dbReference type="InterPro" id="IPR020904">
    <property type="entry name" value="Sc_DH/Rdtase_CS"/>
</dbReference>
<proteinExistence type="inferred from homology"/>
<organism evidence="2 3">
    <name type="scientific">SAR92 clade bacterium</name>
    <dbReference type="NCBI Taxonomy" id="2315479"/>
    <lineage>
        <taxon>Bacteria</taxon>
        <taxon>Pseudomonadati</taxon>
        <taxon>Pseudomonadota</taxon>
        <taxon>Gammaproteobacteria</taxon>
        <taxon>Cellvibrionales</taxon>
        <taxon>Porticoccaceae</taxon>
        <taxon>SAR92 clade</taxon>
    </lineage>
</organism>
<dbReference type="PANTHER" id="PTHR42879">
    <property type="entry name" value="3-OXOACYL-(ACYL-CARRIER-PROTEIN) REDUCTASE"/>
    <property type="match status" value="1"/>
</dbReference>